<dbReference type="PROSITE" id="PS51192">
    <property type="entry name" value="HELICASE_ATP_BIND_1"/>
    <property type="match status" value="1"/>
</dbReference>
<keyword evidence="5" id="KW-1185">Reference proteome</keyword>
<dbReference type="GO" id="GO:0016787">
    <property type="term" value="F:hydrolase activity"/>
    <property type="evidence" value="ECO:0007669"/>
    <property type="project" value="UniProtKB-KW"/>
</dbReference>
<dbReference type="EMBL" id="SNXR01000018">
    <property type="protein sequence ID" value="TDP57624.1"/>
    <property type="molecule type" value="Genomic_DNA"/>
</dbReference>
<dbReference type="SUPFAM" id="SSF52540">
    <property type="entry name" value="P-loop containing nucleoside triphosphate hydrolases"/>
    <property type="match status" value="1"/>
</dbReference>
<organism evidence="4 5">
    <name type="scientific">Flavobacterium dankookense</name>
    <dbReference type="NCBI Taxonomy" id="706186"/>
    <lineage>
        <taxon>Bacteria</taxon>
        <taxon>Pseudomonadati</taxon>
        <taxon>Bacteroidota</taxon>
        <taxon>Flavobacteriia</taxon>
        <taxon>Flavobacteriales</taxon>
        <taxon>Flavobacteriaceae</taxon>
        <taxon>Flavobacterium</taxon>
    </lineage>
</organism>
<dbReference type="Pfam" id="PF04851">
    <property type="entry name" value="ResIII"/>
    <property type="match status" value="1"/>
</dbReference>
<dbReference type="RefSeq" id="WP_133534025.1">
    <property type="nucleotide sequence ID" value="NZ_SNXR01000018.1"/>
</dbReference>
<gene>
    <name evidence="4" type="ORF">BC748_2839</name>
</gene>
<dbReference type="SMART" id="SM00487">
    <property type="entry name" value="DEXDc"/>
    <property type="match status" value="1"/>
</dbReference>
<evidence type="ECO:0000259" key="2">
    <source>
        <dbReference type="PROSITE" id="PS51192"/>
    </source>
</evidence>
<dbReference type="InterPro" id="IPR001650">
    <property type="entry name" value="Helicase_C-like"/>
</dbReference>
<dbReference type="InterPro" id="IPR038718">
    <property type="entry name" value="SNF2-like_sf"/>
</dbReference>
<evidence type="ECO:0000259" key="3">
    <source>
        <dbReference type="PROSITE" id="PS51194"/>
    </source>
</evidence>
<dbReference type="InterPro" id="IPR027417">
    <property type="entry name" value="P-loop_NTPase"/>
</dbReference>
<dbReference type="OrthoDB" id="9814088at2"/>
<dbReference type="Pfam" id="PF00271">
    <property type="entry name" value="Helicase_C"/>
    <property type="match status" value="1"/>
</dbReference>
<dbReference type="Gene3D" id="3.30.870.10">
    <property type="entry name" value="Endonuclease Chain A"/>
    <property type="match status" value="1"/>
</dbReference>
<dbReference type="SMART" id="SM00490">
    <property type="entry name" value="HELICc"/>
    <property type="match status" value="1"/>
</dbReference>
<comment type="caution">
    <text evidence="4">The sequence shown here is derived from an EMBL/GenBank/DDBJ whole genome shotgun (WGS) entry which is preliminary data.</text>
</comment>
<dbReference type="GO" id="GO:0005524">
    <property type="term" value="F:ATP binding"/>
    <property type="evidence" value="ECO:0007669"/>
    <property type="project" value="InterPro"/>
</dbReference>
<dbReference type="Gene3D" id="3.40.50.10810">
    <property type="entry name" value="Tandem AAA-ATPase domain"/>
    <property type="match status" value="2"/>
</dbReference>
<feature type="domain" description="Helicase ATP-binding" evidence="2">
    <location>
        <begin position="260"/>
        <end position="413"/>
    </location>
</feature>
<evidence type="ECO:0000256" key="1">
    <source>
        <dbReference type="ARBA" id="ARBA00022801"/>
    </source>
</evidence>
<sequence length="1140" mass="132668">MIIDNENQKLKVHEWITKYNEEGTLDVVTGYFTIGALAYLSKSTNDKIENYRFVLGDIVNFDKKVKALNLLNESIDIDTSFQLNKLAKEAVNFLKLDKVVAKTLEPNFCHAKLYLKTAKNDDRNHYFISGSSNLTEAGIGQKTTSNVELNIAETGNNNQYKELLDWFNDLWDRPQAHSKKTLIDENGKLTQKDFKQYLIDEISKLFEIYTPEQIYYKILFELFHKEQDNPEVEKQLIKLEDTVVYNKLYDFQKGGVNSLIRMLNKYNGAILADAVGLGKTWSALAVMKSFQHKADVLLLCPKKLEQNWKQYIKKNNSIFEEDKLDFDVKFHTDLREGGFKDSFLQYLLNDKSKLLVIDESHNLRNDKSSRYKYLIEEILQQSKGDIKILLLSATPINNSFKDIRNQFKLMTKGENTGFKESLDVNNIESTFREIQTVFNKWSAEPGAKLSEFHSKIKDSAFFRLTDHLLVARTRKNVKANFDNTLTFPKHKKPINIFKTPLQFGDVENFAEFMDNFKLNLSAYQPSYYTISQEERKRLAKEKADKKKKGIKAEKDEVLKNDVQREHFLVKMMMILMLKRLESSWCSFQITVDRIYHHHDNAIKKINQYQELKKNQTVIIDDVEFINDVLTEQDEEELQLLDTLSLGKKTPISLKSIDDANNLDDFKKAINNDKIILGNIRRALLEFEEKFKPEKELKSIDTKLDELLAIIVKKQKTNNKKIVIFSVYKDTVEYLFDQLTCRGFSNLAMVSGDENKVWNETKSNKKHENVLERFAPYTKLFKEKNWTNFEPSSLHLSDEECYQEWQKYIQDNEPKTFDKLESQIDILIATDVLSEGQNLQDADMIINYDIHWNPVRVIQRVGRIDRIGSPNSEIQTINFWPAKDIDAYINLKTRVEKRMAIMKISGSEVIDEFTDEFNELAEADKLEDQQNANMLRQMETTMQDIDGEQTLGFDDFSFDNYRQLLQNMLNQKKKEFENMPNGVFSGIKIENNKEMQPGIISLLGYPAQKKYNPETSYLSYELIYIDLQGNQISNNQKVILEQLNRNYTLPRAIDPKVESGDTKAIEKLSNALKIWISNQAKAEKELEDGTKIEVISNAGLDLINKLKTNPKQTLEKLKIEGNISKKFNFDNFDLITWLIIS</sequence>
<dbReference type="AlphaFoldDB" id="A0A4R6Q5F5"/>
<proteinExistence type="predicted"/>
<feature type="domain" description="Helicase C-terminal" evidence="3">
    <location>
        <begin position="702"/>
        <end position="920"/>
    </location>
</feature>
<evidence type="ECO:0000313" key="5">
    <source>
        <dbReference type="Proteomes" id="UP000295260"/>
    </source>
</evidence>
<dbReference type="GO" id="GO:0031297">
    <property type="term" value="P:replication fork processing"/>
    <property type="evidence" value="ECO:0007669"/>
    <property type="project" value="TreeGrafter"/>
</dbReference>
<dbReference type="Gene3D" id="3.40.50.300">
    <property type="entry name" value="P-loop containing nucleotide triphosphate hydrolases"/>
    <property type="match status" value="1"/>
</dbReference>
<dbReference type="Proteomes" id="UP000295260">
    <property type="component" value="Unassembled WGS sequence"/>
</dbReference>
<keyword evidence="1" id="KW-0378">Hydrolase</keyword>
<dbReference type="InterPro" id="IPR006935">
    <property type="entry name" value="Helicase/UvrB_N"/>
</dbReference>
<protein>
    <submittedName>
        <fullName evidence="4">Phospholipase D-like protein</fullName>
    </submittedName>
</protein>
<dbReference type="PANTHER" id="PTHR45766:SF6">
    <property type="entry name" value="SWI_SNF-RELATED MATRIX-ASSOCIATED ACTIN-DEPENDENT REGULATOR OF CHROMATIN SUBFAMILY A-LIKE PROTEIN 1"/>
    <property type="match status" value="1"/>
</dbReference>
<reference evidence="4 5" key="1">
    <citation type="submission" date="2019-03" db="EMBL/GenBank/DDBJ databases">
        <title>Genomic Encyclopedia of Archaeal and Bacterial Type Strains, Phase II (KMG-II): from individual species to whole genera.</title>
        <authorList>
            <person name="Goeker M."/>
        </authorList>
    </citation>
    <scope>NUCLEOTIDE SEQUENCE [LARGE SCALE GENOMIC DNA]</scope>
    <source>
        <strain evidence="4 5">DSM 25687</strain>
    </source>
</reference>
<dbReference type="InterPro" id="IPR014001">
    <property type="entry name" value="Helicase_ATP-bd"/>
</dbReference>
<accession>A0A4R6Q5F5</accession>
<dbReference type="PANTHER" id="PTHR45766">
    <property type="entry name" value="DNA ANNEALING HELICASE AND ENDONUCLEASE ZRANB3 FAMILY MEMBER"/>
    <property type="match status" value="1"/>
</dbReference>
<name>A0A4R6Q5F5_9FLAO</name>
<dbReference type="GO" id="GO:0003677">
    <property type="term" value="F:DNA binding"/>
    <property type="evidence" value="ECO:0007669"/>
    <property type="project" value="InterPro"/>
</dbReference>
<dbReference type="CDD" id="cd18793">
    <property type="entry name" value="SF2_C_SNF"/>
    <property type="match status" value="1"/>
</dbReference>
<dbReference type="InterPro" id="IPR049730">
    <property type="entry name" value="SNF2/RAD54-like_C"/>
</dbReference>
<evidence type="ECO:0000313" key="4">
    <source>
        <dbReference type="EMBL" id="TDP57624.1"/>
    </source>
</evidence>
<dbReference type="GO" id="GO:0006281">
    <property type="term" value="P:DNA repair"/>
    <property type="evidence" value="ECO:0007669"/>
    <property type="project" value="TreeGrafter"/>
</dbReference>
<dbReference type="PROSITE" id="PS51194">
    <property type="entry name" value="HELICASE_CTER"/>
    <property type="match status" value="1"/>
</dbReference>